<gene>
    <name evidence="4" type="primary">YBEB</name>
    <name evidence="4" type="ORF">TSPGSL018_18869</name>
</gene>
<dbReference type="InterPro" id="IPR043519">
    <property type="entry name" value="NT_sf"/>
</dbReference>
<organism evidence="4">
    <name type="scientific">Tetraselmis sp. GSL018</name>
    <dbReference type="NCBI Taxonomy" id="582737"/>
    <lineage>
        <taxon>Eukaryota</taxon>
        <taxon>Viridiplantae</taxon>
        <taxon>Chlorophyta</taxon>
        <taxon>core chlorophytes</taxon>
        <taxon>Chlorodendrophyceae</taxon>
        <taxon>Chlorodendrales</taxon>
        <taxon>Chlorodendraceae</taxon>
        <taxon>Tetraselmis</taxon>
    </lineage>
</organism>
<evidence type="ECO:0000256" key="3">
    <source>
        <dbReference type="SAM" id="Phobius"/>
    </source>
</evidence>
<reference evidence="4" key="1">
    <citation type="submission" date="2014-05" db="EMBL/GenBank/DDBJ databases">
        <title>The transcriptome of the halophilic microalga Tetraselmis sp. GSL018 isolated from the Great Salt Lake, Utah.</title>
        <authorList>
            <person name="Jinkerson R.E."/>
            <person name="D'Adamo S."/>
            <person name="Posewitz M.C."/>
        </authorList>
    </citation>
    <scope>NUCLEOTIDE SEQUENCE</scope>
    <source>
        <strain evidence="4">GSL018</strain>
    </source>
</reference>
<keyword evidence="3" id="KW-0812">Transmembrane</keyword>
<proteinExistence type="inferred from homology"/>
<evidence type="ECO:0000313" key="4">
    <source>
        <dbReference type="EMBL" id="JAC64188.1"/>
    </source>
</evidence>
<dbReference type="EMBL" id="GBEZ01022659">
    <property type="protein sequence ID" value="JAC64188.1"/>
    <property type="molecule type" value="Transcribed_RNA"/>
</dbReference>
<dbReference type="PANTHER" id="PTHR21043">
    <property type="entry name" value="IOJAP SUPERFAMILY ORTHOLOG"/>
    <property type="match status" value="1"/>
</dbReference>
<keyword evidence="3" id="KW-0472">Membrane</keyword>
<comment type="similarity">
    <text evidence="1">Belongs to the Iojap/RsfS family.</text>
</comment>
<feature type="compositionally biased region" description="Basic and acidic residues" evidence="2">
    <location>
        <begin position="206"/>
        <end position="216"/>
    </location>
</feature>
<accession>A0A061QWW6</accession>
<dbReference type="Gene3D" id="3.30.460.10">
    <property type="entry name" value="Beta Polymerase, domain 2"/>
    <property type="match status" value="1"/>
</dbReference>
<dbReference type="NCBIfam" id="TIGR00090">
    <property type="entry name" value="rsfS_iojap_ybeB"/>
    <property type="match status" value="1"/>
</dbReference>
<feature type="transmembrane region" description="Helical" evidence="3">
    <location>
        <begin position="104"/>
        <end position="125"/>
    </location>
</feature>
<name>A0A061QWW6_9CHLO</name>
<keyword evidence="3" id="KW-1133">Transmembrane helix</keyword>
<dbReference type="SUPFAM" id="SSF81301">
    <property type="entry name" value="Nucleotidyltransferase"/>
    <property type="match status" value="1"/>
</dbReference>
<dbReference type="GO" id="GO:0043023">
    <property type="term" value="F:ribosomal large subunit binding"/>
    <property type="evidence" value="ECO:0007669"/>
    <property type="project" value="TreeGrafter"/>
</dbReference>
<evidence type="ECO:0000256" key="1">
    <source>
        <dbReference type="ARBA" id="ARBA00010574"/>
    </source>
</evidence>
<dbReference type="GO" id="GO:0017148">
    <property type="term" value="P:negative regulation of translation"/>
    <property type="evidence" value="ECO:0007669"/>
    <property type="project" value="TreeGrafter"/>
</dbReference>
<feature type="region of interest" description="Disordered" evidence="2">
    <location>
        <begin position="196"/>
        <end position="216"/>
    </location>
</feature>
<protein>
    <submittedName>
        <fullName evidence="4">Ribosome-associated protein</fullName>
    </submittedName>
</protein>
<dbReference type="AlphaFoldDB" id="A0A061QWW6"/>
<evidence type="ECO:0000256" key="2">
    <source>
        <dbReference type="SAM" id="MobiDB-lite"/>
    </source>
</evidence>
<dbReference type="PANTHER" id="PTHR21043:SF2">
    <property type="entry name" value="PROTEIN IOJAP, CHLOROPLASTIC"/>
    <property type="match status" value="1"/>
</dbReference>
<dbReference type="GO" id="GO:0090071">
    <property type="term" value="P:negative regulation of ribosome biogenesis"/>
    <property type="evidence" value="ECO:0007669"/>
    <property type="project" value="TreeGrafter"/>
</dbReference>
<dbReference type="InterPro" id="IPR004394">
    <property type="entry name" value="Iojap/RsfS/C7orf30"/>
</dbReference>
<dbReference type="Pfam" id="PF02410">
    <property type="entry name" value="RsfS"/>
    <property type="match status" value="1"/>
</dbReference>
<sequence length="216" mass="24927">MNLTRAKQVVLETVQKPRFGHRVSCWKLGSRTGSKKNYCSQTVYKHFIRTSWEHLRTKTLKTTVRCATELQNDGAPASDAIDEGRRLALAVATEADLLKGKDIVALYVAPLVSWTSYMVVITTFSRPQMQAMLFKINKMAQEKFGRQPPYTKQTSQGKEWECMDFGDVVVQVMTRESREYYDIESFYAQAEEIELPFQGEPSQEPPTRRDWQTKQQ</sequence>